<dbReference type="EMBL" id="CAXDID020000036">
    <property type="protein sequence ID" value="CAL5997095.1"/>
    <property type="molecule type" value="Genomic_DNA"/>
</dbReference>
<accession>A0ABP1HN88</accession>
<organism evidence="1 2">
    <name type="scientific">Hexamita inflata</name>
    <dbReference type="NCBI Taxonomy" id="28002"/>
    <lineage>
        <taxon>Eukaryota</taxon>
        <taxon>Metamonada</taxon>
        <taxon>Diplomonadida</taxon>
        <taxon>Hexamitidae</taxon>
        <taxon>Hexamitinae</taxon>
        <taxon>Hexamita</taxon>
    </lineage>
</organism>
<evidence type="ECO:0000313" key="1">
    <source>
        <dbReference type="EMBL" id="CAL5997095.1"/>
    </source>
</evidence>
<sequence length="138" mass="15804">MGSNPIPVVFTRARQRRSEPRAFSEHACVAPVSINRNRIWQGTKRGGEIAERKVSGWKRRNSSGDAAAAKQKYSDSGNRTRISWVKTRNANRYTKSDQRLFAAPAVLATAFTTNAATLHRRWALLQRRERVVYREPYM</sequence>
<evidence type="ECO:0000313" key="2">
    <source>
        <dbReference type="Proteomes" id="UP001642409"/>
    </source>
</evidence>
<keyword evidence="2" id="KW-1185">Reference proteome</keyword>
<reference evidence="1 2" key="1">
    <citation type="submission" date="2024-07" db="EMBL/GenBank/DDBJ databases">
        <authorList>
            <person name="Akdeniz Z."/>
        </authorList>
    </citation>
    <scope>NUCLEOTIDE SEQUENCE [LARGE SCALE GENOMIC DNA]</scope>
</reference>
<gene>
    <name evidence="1" type="ORF">HINF_LOCUS15076</name>
</gene>
<protein>
    <submittedName>
        <fullName evidence="1">Hypothetical_protein</fullName>
    </submittedName>
</protein>
<dbReference type="Proteomes" id="UP001642409">
    <property type="component" value="Unassembled WGS sequence"/>
</dbReference>
<name>A0ABP1HN88_9EUKA</name>
<proteinExistence type="predicted"/>
<comment type="caution">
    <text evidence="1">The sequence shown here is derived from an EMBL/GenBank/DDBJ whole genome shotgun (WGS) entry which is preliminary data.</text>
</comment>